<evidence type="ECO:0000256" key="8">
    <source>
        <dbReference type="ARBA" id="ARBA00022679"/>
    </source>
</evidence>
<keyword evidence="13" id="KW-0411">Iron-sulfur</keyword>
<dbReference type="InterPro" id="IPR011712">
    <property type="entry name" value="Sig_transdc_His_kin_sub3_dim/P"/>
</dbReference>
<dbReference type="InterPro" id="IPR003594">
    <property type="entry name" value="HATPase_dom"/>
</dbReference>
<keyword evidence="11" id="KW-0408">Iron</keyword>
<dbReference type="PRINTS" id="PR00344">
    <property type="entry name" value="BCTRLSENSOR"/>
</dbReference>
<comment type="function">
    <text evidence="14">Member of the two-component regulatory system NreB/NreC involved in the control of dissimilatory nitrate/nitrite reduction in response to oxygen. NreB functions as a direct oxygen sensor histidine kinase which is autophosphorylated, in the absence of oxygen, probably at the conserved histidine residue, and transfers its phosphate group probably to a conserved aspartate residue of NreC. NreB/NreC activates the expression of the nitrate (narGHJI) and nitrite (nir) reductase operons, as well as the putative nitrate transporter gene narT.</text>
</comment>
<dbReference type="InterPro" id="IPR036890">
    <property type="entry name" value="HATPase_C_sf"/>
</dbReference>
<evidence type="ECO:0000256" key="7">
    <source>
        <dbReference type="ARBA" id="ARBA00022490"/>
    </source>
</evidence>
<evidence type="ECO:0000256" key="13">
    <source>
        <dbReference type="ARBA" id="ARBA00023014"/>
    </source>
</evidence>
<evidence type="ECO:0000256" key="6">
    <source>
        <dbReference type="ARBA" id="ARBA00022485"/>
    </source>
</evidence>
<dbReference type="GO" id="GO:0000155">
    <property type="term" value="F:phosphorelay sensor kinase activity"/>
    <property type="evidence" value="ECO:0007669"/>
    <property type="project" value="InterPro"/>
</dbReference>
<reference evidence="17 18" key="1">
    <citation type="submission" date="2020-01" db="EMBL/GenBank/DDBJ databases">
        <title>Anaeroalcalibacter tamaniensis gen. nov., sp. nov., moderately halophilic strictly anaerobic fermenter bacterium from mud volcano of Taman peninsula.</title>
        <authorList>
            <person name="Frolova A."/>
            <person name="Merkel A.Y."/>
            <person name="Slobodkin A.I."/>
        </authorList>
    </citation>
    <scope>NUCLEOTIDE SEQUENCE [LARGE SCALE GENOMIC DNA]</scope>
    <source>
        <strain evidence="17 18">F-3ap</strain>
    </source>
</reference>
<evidence type="ECO:0000256" key="14">
    <source>
        <dbReference type="ARBA" id="ARBA00024827"/>
    </source>
</evidence>
<dbReference type="Proteomes" id="UP000461585">
    <property type="component" value="Unassembled WGS sequence"/>
</dbReference>
<evidence type="ECO:0000256" key="4">
    <source>
        <dbReference type="ARBA" id="ARBA00012438"/>
    </source>
</evidence>
<evidence type="ECO:0000256" key="12">
    <source>
        <dbReference type="ARBA" id="ARBA00023012"/>
    </source>
</evidence>
<keyword evidence="10 17" id="KW-0418">Kinase</keyword>
<evidence type="ECO:0000256" key="3">
    <source>
        <dbReference type="ARBA" id="ARBA00004496"/>
    </source>
</evidence>
<dbReference type="GO" id="GO:0005737">
    <property type="term" value="C:cytoplasm"/>
    <property type="evidence" value="ECO:0007669"/>
    <property type="project" value="UniProtKB-SubCell"/>
</dbReference>
<evidence type="ECO:0000256" key="11">
    <source>
        <dbReference type="ARBA" id="ARBA00023004"/>
    </source>
</evidence>
<sequence>MKPLETIEKRQTDKNQSHVVDNMVQEIGNFKEEILKVMDNTGKEHEAILQESDQLRRSLYGGGNRQEQLQRLEKLDALVRNSSQNVEKAQQVTQKLAGVLDYLQKDLSVAKLQLEFGAELPYGVKILEAQENERKRISRDIHDGPAQYIANILMKADLCEQIMKRDVGQGLEELGELKTTVRQALKEIRGIIYNLRPMSLDDLGLNKTMEEFVNRVKEEARFNITLRQQHVEDEIEMIIQVAVFRILQEIINNVKKHSKADNVQIQLRFGMKYLKLVVQDDGVGFEVEKTLLRVKEQGVSYGLVGIYERVNQLHGHINIDSAPGQGTTYSILLPVSLEVIQDEFKNH</sequence>
<dbReference type="AlphaFoldDB" id="A0A7X5HVC5"/>
<comment type="subcellular location">
    <subcellularLocation>
        <location evidence="3">Cytoplasm</location>
    </subcellularLocation>
</comment>
<dbReference type="InterPro" id="IPR005467">
    <property type="entry name" value="His_kinase_dom"/>
</dbReference>
<keyword evidence="8" id="KW-0808">Transferase</keyword>
<gene>
    <name evidence="17" type="ORF">GXN74_06195</name>
</gene>
<keyword evidence="9" id="KW-0479">Metal-binding</keyword>
<evidence type="ECO:0000313" key="17">
    <source>
        <dbReference type="EMBL" id="NDL67328.1"/>
    </source>
</evidence>
<dbReference type="CDD" id="cd16917">
    <property type="entry name" value="HATPase_UhpB-NarQ-NarX-like"/>
    <property type="match status" value="1"/>
</dbReference>
<dbReference type="Pfam" id="PF02518">
    <property type="entry name" value="HATPase_c"/>
    <property type="match status" value="1"/>
</dbReference>
<dbReference type="InterPro" id="IPR004358">
    <property type="entry name" value="Sig_transdc_His_kin-like_C"/>
</dbReference>
<evidence type="ECO:0000256" key="1">
    <source>
        <dbReference type="ARBA" id="ARBA00000085"/>
    </source>
</evidence>
<dbReference type="PANTHER" id="PTHR24421">
    <property type="entry name" value="NITRATE/NITRITE SENSOR PROTEIN NARX-RELATED"/>
    <property type="match status" value="1"/>
</dbReference>
<evidence type="ECO:0000256" key="9">
    <source>
        <dbReference type="ARBA" id="ARBA00022723"/>
    </source>
</evidence>
<comment type="cofactor">
    <cofactor evidence="2">
        <name>[4Fe-4S] cluster</name>
        <dbReference type="ChEBI" id="CHEBI:49883"/>
    </cofactor>
</comment>
<comment type="caution">
    <text evidence="17">The sequence shown here is derived from an EMBL/GenBank/DDBJ whole genome shotgun (WGS) entry which is preliminary data.</text>
</comment>
<dbReference type="PROSITE" id="PS50109">
    <property type="entry name" value="HIS_KIN"/>
    <property type="match status" value="1"/>
</dbReference>
<evidence type="ECO:0000256" key="5">
    <source>
        <dbReference type="ARBA" id="ARBA00017322"/>
    </source>
</evidence>
<dbReference type="Gene3D" id="3.30.565.10">
    <property type="entry name" value="Histidine kinase-like ATPase, C-terminal domain"/>
    <property type="match status" value="1"/>
</dbReference>
<keyword evidence="12" id="KW-0902">Two-component regulatory system</keyword>
<dbReference type="Gene3D" id="1.20.5.1930">
    <property type="match status" value="1"/>
</dbReference>
<evidence type="ECO:0000313" key="18">
    <source>
        <dbReference type="Proteomes" id="UP000461585"/>
    </source>
</evidence>
<organism evidence="17 18">
    <name type="scientific">Anaerotalea alkaliphila</name>
    <dbReference type="NCBI Taxonomy" id="2662126"/>
    <lineage>
        <taxon>Bacteria</taxon>
        <taxon>Bacillati</taxon>
        <taxon>Bacillota</taxon>
        <taxon>Clostridia</taxon>
        <taxon>Eubacteriales</taxon>
        <taxon>Anaerotalea</taxon>
    </lineage>
</organism>
<dbReference type="RefSeq" id="WP_162370054.1">
    <property type="nucleotide sequence ID" value="NZ_JAAEEH010000013.1"/>
</dbReference>
<name>A0A7X5HVC5_9FIRM</name>
<accession>A0A7X5HVC5</accession>
<evidence type="ECO:0000259" key="16">
    <source>
        <dbReference type="PROSITE" id="PS50109"/>
    </source>
</evidence>
<dbReference type="GO" id="GO:0046983">
    <property type="term" value="F:protein dimerization activity"/>
    <property type="evidence" value="ECO:0007669"/>
    <property type="project" value="InterPro"/>
</dbReference>
<dbReference type="GO" id="GO:0046872">
    <property type="term" value="F:metal ion binding"/>
    <property type="evidence" value="ECO:0007669"/>
    <property type="project" value="UniProtKB-KW"/>
</dbReference>
<dbReference type="SUPFAM" id="SSF55874">
    <property type="entry name" value="ATPase domain of HSP90 chaperone/DNA topoisomerase II/histidine kinase"/>
    <property type="match status" value="1"/>
</dbReference>
<evidence type="ECO:0000256" key="2">
    <source>
        <dbReference type="ARBA" id="ARBA00001966"/>
    </source>
</evidence>
<feature type="domain" description="Histidine kinase" evidence="16">
    <location>
        <begin position="144"/>
        <end position="337"/>
    </location>
</feature>
<keyword evidence="18" id="KW-1185">Reference proteome</keyword>
<comment type="catalytic activity">
    <reaction evidence="1">
        <text>ATP + protein L-histidine = ADP + protein N-phospho-L-histidine.</text>
        <dbReference type="EC" id="2.7.13.3"/>
    </reaction>
</comment>
<dbReference type="SMART" id="SM00387">
    <property type="entry name" value="HATPase_c"/>
    <property type="match status" value="1"/>
</dbReference>
<keyword evidence="6" id="KW-0004">4Fe-4S</keyword>
<proteinExistence type="predicted"/>
<dbReference type="PANTHER" id="PTHR24421:SF55">
    <property type="entry name" value="SENSOR HISTIDINE KINASE YDFH"/>
    <property type="match status" value="1"/>
</dbReference>
<dbReference type="GO" id="GO:0016020">
    <property type="term" value="C:membrane"/>
    <property type="evidence" value="ECO:0007669"/>
    <property type="project" value="InterPro"/>
</dbReference>
<evidence type="ECO:0000256" key="10">
    <source>
        <dbReference type="ARBA" id="ARBA00022777"/>
    </source>
</evidence>
<evidence type="ECO:0000256" key="15">
    <source>
        <dbReference type="ARBA" id="ARBA00030800"/>
    </source>
</evidence>
<protein>
    <recommendedName>
        <fullName evidence="5">Oxygen sensor histidine kinase NreB</fullName>
        <ecNumber evidence="4">2.7.13.3</ecNumber>
    </recommendedName>
    <alternativeName>
        <fullName evidence="15">Nitrogen regulation protein B</fullName>
    </alternativeName>
</protein>
<dbReference type="GO" id="GO:0051539">
    <property type="term" value="F:4 iron, 4 sulfur cluster binding"/>
    <property type="evidence" value="ECO:0007669"/>
    <property type="project" value="UniProtKB-KW"/>
</dbReference>
<dbReference type="EC" id="2.7.13.3" evidence="4"/>
<keyword evidence="7" id="KW-0963">Cytoplasm</keyword>
<dbReference type="EMBL" id="JAAEEH010000013">
    <property type="protein sequence ID" value="NDL67328.1"/>
    <property type="molecule type" value="Genomic_DNA"/>
</dbReference>
<dbReference type="Pfam" id="PF07730">
    <property type="entry name" value="HisKA_3"/>
    <property type="match status" value="1"/>
</dbReference>
<dbReference type="InterPro" id="IPR050482">
    <property type="entry name" value="Sensor_HK_TwoCompSys"/>
</dbReference>